<dbReference type="EMBL" id="JACXYY010000009">
    <property type="protein sequence ID" value="MBD3916892.1"/>
    <property type="molecule type" value="Genomic_DNA"/>
</dbReference>
<proteinExistence type="predicted"/>
<keyword evidence="2" id="KW-0472">Membrane</keyword>
<organism evidence="3 4">
    <name type="scientific">Nocardioides hwasunensis</name>
    <dbReference type="NCBI Taxonomy" id="397258"/>
    <lineage>
        <taxon>Bacteria</taxon>
        <taxon>Bacillati</taxon>
        <taxon>Actinomycetota</taxon>
        <taxon>Actinomycetes</taxon>
        <taxon>Propionibacteriales</taxon>
        <taxon>Nocardioidaceae</taxon>
        <taxon>Nocardioides</taxon>
    </lineage>
</organism>
<dbReference type="Proteomes" id="UP000649289">
    <property type="component" value="Unassembled WGS sequence"/>
</dbReference>
<sequence length="236" mass="25311">MADPAADRAADRAAEPSAGARWLGRVGVLLVVAGLVLGGYVAWQVWGTNVVSQRTHRSLVDEVERSWSQSDATGDDAVETDKGRVSSIVRIPRFGDDYAVPILEGTTDEVLAAGFGRFTSSAKAGQKGNFAIAAHRITHGEPLRAMPELRPGDEVVVETRQWTYTYVLDTGGADLTVPFTAGWVLDDVPTNPSGGVQPAQEPGQRLLTLTTCSELFHTDDRLVAFGHLASKERTTP</sequence>
<comment type="caution">
    <text evidence="3">The sequence shown here is derived from an EMBL/GenBank/DDBJ whole genome shotgun (WGS) entry which is preliminary data.</text>
</comment>
<keyword evidence="2" id="KW-1133">Transmembrane helix</keyword>
<feature type="transmembrane region" description="Helical" evidence="2">
    <location>
        <begin position="22"/>
        <end position="43"/>
    </location>
</feature>
<evidence type="ECO:0000256" key="2">
    <source>
        <dbReference type="SAM" id="Phobius"/>
    </source>
</evidence>
<evidence type="ECO:0000313" key="4">
    <source>
        <dbReference type="Proteomes" id="UP000649289"/>
    </source>
</evidence>
<name>A0ABR8MLK0_9ACTN</name>
<keyword evidence="4" id="KW-1185">Reference proteome</keyword>
<dbReference type="Pfam" id="PF04203">
    <property type="entry name" value="Sortase"/>
    <property type="match status" value="1"/>
</dbReference>
<protein>
    <submittedName>
        <fullName evidence="3">Class E sortase</fullName>
    </submittedName>
</protein>
<dbReference type="NCBIfam" id="NF033747">
    <property type="entry name" value="class_E_sortase"/>
    <property type="match status" value="1"/>
</dbReference>
<dbReference type="SUPFAM" id="SSF63817">
    <property type="entry name" value="Sortase"/>
    <property type="match status" value="1"/>
</dbReference>
<evidence type="ECO:0000313" key="3">
    <source>
        <dbReference type="EMBL" id="MBD3916892.1"/>
    </source>
</evidence>
<dbReference type="InterPro" id="IPR053465">
    <property type="entry name" value="Sortase_Class_E"/>
</dbReference>
<dbReference type="CDD" id="cd05830">
    <property type="entry name" value="Sortase_E"/>
    <property type="match status" value="1"/>
</dbReference>
<dbReference type="RefSeq" id="WP_191201209.1">
    <property type="nucleotide sequence ID" value="NZ_BAAAPA010000001.1"/>
</dbReference>
<gene>
    <name evidence="3" type="ORF">IEZ25_19915</name>
</gene>
<dbReference type="InterPro" id="IPR023365">
    <property type="entry name" value="Sortase_dom-sf"/>
</dbReference>
<dbReference type="Gene3D" id="2.40.260.10">
    <property type="entry name" value="Sortase"/>
    <property type="match status" value="1"/>
</dbReference>
<keyword evidence="2" id="KW-0812">Transmembrane</keyword>
<accession>A0ABR8MLK0</accession>
<keyword evidence="1" id="KW-0378">Hydrolase</keyword>
<reference evidence="3 4" key="1">
    <citation type="submission" date="2020-09" db="EMBL/GenBank/DDBJ databases">
        <title>novel species in genus Nocardioides.</title>
        <authorList>
            <person name="Zhang G."/>
        </authorList>
    </citation>
    <scope>NUCLEOTIDE SEQUENCE [LARGE SCALE GENOMIC DNA]</scope>
    <source>
        <strain evidence="3 4">19197</strain>
    </source>
</reference>
<evidence type="ECO:0000256" key="1">
    <source>
        <dbReference type="ARBA" id="ARBA00022801"/>
    </source>
</evidence>
<dbReference type="InterPro" id="IPR042003">
    <property type="entry name" value="Sortase_E"/>
</dbReference>
<dbReference type="InterPro" id="IPR005754">
    <property type="entry name" value="Sortase"/>
</dbReference>